<dbReference type="InterPro" id="IPR046524">
    <property type="entry name" value="DUF6701"/>
</dbReference>
<name>A0ABW0L479_9BURK</name>
<dbReference type="NCBIfam" id="TIGR01451">
    <property type="entry name" value="B_ant_repeat"/>
    <property type="match status" value="1"/>
</dbReference>
<evidence type="ECO:0000256" key="1">
    <source>
        <dbReference type="SAM" id="SignalP"/>
    </source>
</evidence>
<proteinExistence type="predicted"/>
<dbReference type="InterPro" id="IPR047589">
    <property type="entry name" value="DUF11_rpt"/>
</dbReference>
<evidence type="ECO:0000313" key="4">
    <source>
        <dbReference type="EMBL" id="MFC5460618.1"/>
    </source>
</evidence>
<dbReference type="Proteomes" id="UP001596050">
    <property type="component" value="Unassembled WGS sequence"/>
</dbReference>
<dbReference type="Pfam" id="PF01345">
    <property type="entry name" value="DUF11"/>
    <property type="match status" value="1"/>
</dbReference>
<accession>A0ABW0L479</accession>
<feature type="domain" description="DUF6701" evidence="3">
    <location>
        <begin position="488"/>
        <end position="1014"/>
    </location>
</feature>
<evidence type="ECO:0000259" key="3">
    <source>
        <dbReference type="Pfam" id="PF20419"/>
    </source>
</evidence>
<sequence>MIGPVVRACAALVLFLALLPACAPAFADTELSLHKTVSGSVNFTGTQVSLRKHGNAKDACAVSPPKANQHASLVVPPNSTVLWAQLYWAGSGAPDNTVSFEGKTVTATRKYTSNTVGNGMAYFGGAADVTAAVKARMSGTYSFSGLTVSNGRPWCDSQAVLGAFALLVVYSNPAEPERVLNLYEGFRHLQNSSVTLTASNFRWPKLWKSRIERARIGHITWEGDANLLSDGERLIFQGDEVTDDMNAAGNQFNSKSNINRDSASYGVDFDAYDTTVVIGYEDKPTVTTTYHTGQDLVLLNAEILVLPTMPVSDLSLEMSRGGVMEVGQNTAYTIVVANHGPFTEAGDVTVVDTLPAGMSFVSGSGTNWTCAASGQVVTCSYKGALAPGTSAPPLTIMASVNQAGTMTNTAQVTGTADQTATNNSDSETATATASSVGSAGYAFTSVACVPGKKLGSSDCPRYTATVTGAATAKIYVTAVNGDTAVALDTKKETVVSMQFSQSCVNPAATAQVKALYAEATLPACTEGGAVPAAGATAAWSAAVGMRFAADSASAAVVGVQSNFVYADVGVVGLNLLANGRAASTQFISRPAQLGIRRITNRAGVAAPENPTVSGPGLARAGEDVVVFVGALLDNGSYAPNFGNEKVVPAVVLVASIPADVRTHMPSDGVLSAPQIVSHGQGAIGLGVAYSEVGIISLLPSLTDYLTTGRVDGQGKSAGRFYPGYFNTVAAAPMPCLAAMVCPEAPNNVSGAVYSGQPFNVTVTAFNMQGVELDNYVGPWRKPVTLTAVSAPGGGAAPRLLANGALGLDGAGVPRLEGTPHYAFDPATAFSADTPAANNWIRPAAVYVRATATEATVGGDRTVTSRRVDDISAEDGVMVLGGRLNVGSAQGVATARTPMRLQTEYWTGAAWVAHNALEDTAVEPGQAAYSRCLLGLRRSGAALNDPNNCNLDIVGSASTGPINLVRGAGIFWFRAPGAGRNGSAWVEMRGPGWLPSTRGRISFGAARRPLIYVREAY</sequence>
<organism evidence="4 5">
    <name type="scientific">Massilia niabensis</name>
    <dbReference type="NCBI Taxonomy" id="544910"/>
    <lineage>
        <taxon>Bacteria</taxon>
        <taxon>Pseudomonadati</taxon>
        <taxon>Pseudomonadota</taxon>
        <taxon>Betaproteobacteria</taxon>
        <taxon>Burkholderiales</taxon>
        <taxon>Oxalobacteraceae</taxon>
        <taxon>Telluria group</taxon>
        <taxon>Massilia</taxon>
    </lineage>
</organism>
<keyword evidence="1" id="KW-0732">Signal</keyword>
<reference evidence="5" key="1">
    <citation type="journal article" date="2019" name="Int. J. Syst. Evol. Microbiol.">
        <title>The Global Catalogue of Microorganisms (GCM) 10K type strain sequencing project: providing services to taxonomists for standard genome sequencing and annotation.</title>
        <authorList>
            <consortium name="The Broad Institute Genomics Platform"/>
            <consortium name="The Broad Institute Genome Sequencing Center for Infectious Disease"/>
            <person name="Wu L."/>
            <person name="Ma J."/>
        </authorList>
    </citation>
    <scope>NUCLEOTIDE SEQUENCE [LARGE SCALE GENOMIC DNA]</scope>
    <source>
        <strain evidence="5">KACC 12649</strain>
    </source>
</reference>
<protein>
    <submittedName>
        <fullName evidence="4">DUF6701 domain-containing protein</fullName>
    </submittedName>
</protein>
<feature type="signal peptide" evidence="1">
    <location>
        <begin position="1"/>
        <end position="27"/>
    </location>
</feature>
<dbReference type="EMBL" id="JBHSMU010000013">
    <property type="protein sequence ID" value="MFC5460618.1"/>
    <property type="molecule type" value="Genomic_DNA"/>
</dbReference>
<keyword evidence="5" id="KW-1185">Reference proteome</keyword>
<dbReference type="Pfam" id="PF20419">
    <property type="entry name" value="DUF6701"/>
    <property type="match status" value="1"/>
</dbReference>
<feature type="chain" id="PRO_5045731777" evidence="1">
    <location>
        <begin position="28"/>
        <end position="1016"/>
    </location>
</feature>
<dbReference type="RefSeq" id="WP_379783646.1">
    <property type="nucleotide sequence ID" value="NZ_JBHSMU010000013.1"/>
</dbReference>
<evidence type="ECO:0000259" key="2">
    <source>
        <dbReference type="Pfam" id="PF01345"/>
    </source>
</evidence>
<comment type="caution">
    <text evidence="4">The sequence shown here is derived from an EMBL/GenBank/DDBJ whole genome shotgun (WGS) entry which is preliminary data.</text>
</comment>
<feature type="domain" description="DUF11" evidence="2">
    <location>
        <begin position="322"/>
        <end position="428"/>
    </location>
</feature>
<evidence type="ECO:0000313" key="5">
    <source>
        <dbReference type="Proteomes" id="UP001596050"/>
    </source>
</evidence>
<gene>
    <name evidence="4" type="ORF">ACFPN5_12465</name>
</gene>
<dbReference type="InterPro" id="IPR001434">
    <property type="entry name" value="OmcB-like_DUF11"/>
</dbReference>